<organism evidence="4 5">
    <name type="scientific">Candidatus Woesebacteria bacterium GW2011_GWB1_44_11b</name>
    <dbReference type="NCBI Taxonomy" id="1618580"/>
    <lineage>
        <taxon>Bacteria</taxon>
        <taxon>Candidatus Woeseibacteriota</taxon>
    </lineage>
</organism>
<protein>
    <submittedName>
        <fullName evidence="4">Response regulator</fullName>
    </submittedName>
</protein>
<sequence length="127" mass="14239">MAKEIYIIEDDLGLQELTVIMLTRLGVNSNQISKFSSLEEAREGLIKNHKSEPGLILLNIDLPDGNGLMFLEKIRKVDAFKNTPVVVVTSLYGEDIETVCQDLGVKSILYKPFTLEQLQEVVNNNFA</sequence>
<dbReference type="GO" id="GO:0000160">
    <property type="term" value="P:phosphorelay signal transduction system"/>
    <property type="evidence" value="ECO:0007669"/>
    <property type="project" value="InterPro"/>
</dbReference>
<dbReference type="InterPro" id="IPR050595">
    <property type="entry name" value="Bact_response_regulator"/>
</dbReference>
<gene>
    <name evidence="4" type="ORF">UW21_C0011G0002</name>
</gene>
<dbReference type="SMART" id="SM00448">
    <property type="entry name" value="REC"/>
    <property type="match status" value="1"/>
</dbReference>
<evidence type="ECO:0000259" key="3">
    <source>
        <dbReference type="PROSITE" id="PS50110"/>
    </source>
</evidence>
<reference evidence="4 5" key="1">
    <citation type="journal article" date="2015" name="Nature">
        <title>rRNA introns, odd ribosomes, and small enigmatic genomes across a large radiation of phyla.</title>
        <authorList>
            <person name="Brown C.T."/>
            <person name="Hug L.A."/>
            <person name="Thomas B.C."/>
            <person name="Sharon I."/>
            <person name="Castelle C.J."/>
            <person name="Singh A."/>
            <person name="Wilkins M.J."/>
            <person name="Williams K.H."/>
            <person name="Banfield J.F."/>
        </authorList>
    </citation>
    <scope>NUCLEOTIDE SEQUENCE [LARGE SCALE GENOMIC DNA]</scope>
</reference>
<evidence type="ECO:0000256" key="2">
    <source>
        <dbReference type="PROSITE-ProRule" id="PRU00169"/>
    </source>
</evidence>
<proteinExistence type="predicted"/>
<dbReference type="InterPro" id="IPR011006">
    <property type="entry name" value="CheY-like_superfamily"/>
</dbReference>
<accession>A0A0G1GG03</accession>
<evidence type="ECO:0000313" key="4">
    <source>
        <dbReference type="EMBL" id="KKT33450.1"/>
    </source>
</evidence>
<dbReference type="PANTHER" id="PTHR44591:SF3">
    <property type="entry name" value="RESPONSE REGULATORY DOMAIN-CONTAINING PROTEIN"/>
    <property type="match status" value="1"/>
</dbReference>
<dbReference type="CDD" id="cd00156">
    <property type="entry name" value="REC"/>
    <property type="match status" value="1"/>
</dbReference>
<dbReference type="EMBL" id="LCHL01000011">
    <property type="protein sequence ID" value="KKT33450.1"/>
    <property type="molecule type" value="Genomic_DNA"/>
</dbReference>
<dbReference type="PROSITE" id="PS50110">
    <property type="entry name" value="RESPONSE_REGULATORY"/>
    <property type="match status" value="1"/>
</dbReference>
<evidence type="ECO:0000256" key="1">
    <source>
        <dbReference type="ARBA" id="ARBA00022553"/>
    </source>
</evidence>
<dbReference type="AlphaFoldDB" id="A0A0G1GG03"/>
<dbReference type="InterPro" id="IPR001789">
    <property type="entry name" value="Sig_transdc_resp-reg_receiver"/>
</dbReference>
<comment type="caution">
    <text evidence="2">Lacks conserved residue(s) required for the propagation of feature annotation.</text>
</comment>
<comment type="caution">
    <text evidence="4">The sequence shown here is derived from an EMBL/GenBank/DDBJ whole genome shotgun (WGS) entry which is preliminary data.</text>
</comment>
<dbReference type="Gene3D" id="3.40.50.2300">
    <property type="match status" value="1"/>
</dbReference>
<evidence type="ECO:0000313" key="5">
    <source>
        <dbReference type="Proteomes" id="UP000034192"/>
    </source>
</evidence>
<feature type="domain" description="Response regulatory" evidence="3">
    <location>
        <begin position="4"/>
        <end position="126"/>
    </location>
</feature>
<dbReference type="SUPFAM" id="SSF52172">
    <property type="entry name" value="CheY-like"/>
    <property type="match status" value="1"/>
</dbReference>
<dbReference type="PANTHER" id="PTHR44591">
    <property type="entry name" value="STRESS RESPONSE REGULATOR PROTEIN 1"/>
    <property type="match status" value="1"/>
</dbReference>
<dbReference type="Pfam" id="PF00072">
    <property type="entry name" value="Response_reg"/>
    <property type="match status" value="1"/>
</dbReference>
<name>A0A0G1GG03_9BACT</name>
<keyword evidence="1" id="KW-0597">Phosphoprotein</keyword>
<dbReference type="Proteomes" id="UP000034192">
    <property type="component" value="Unassembled WGS sequence"/>
</dbReference>